<feature type="compositionally biased region" description="Polar residues" evidence="1">
    <location>
        <begin position="45"/>
        <end position="55"/>
    </location>
</feature>
<dbReference type="OrthoDB" id="2506645at2759"/>
<proteinExistence type="predicted"/>
<organism evidence="2">
    <name type="scientific">Cryptococcus bacillisporus CA1280</name>
    <dbReference type="NCBI Taxonomy" id="1296109"/>
    <lineage>
        <taxon>Eukaryota</taxon>
        <taxon>Fungi</taxon>
        <taxon>Dikarya</taxon>
        <taxon>Basidiomycota</taxon>
        <taxon>Agaricomycotina</taxon>
        <taxon>Tremellomycetes</taxon>
        <taxon>Tremellales</taxon>
        <taxon>Cryptococcaceae</taxon>
        <taxon>Cryptococcus</taxon>
        <taxon>Cryptococcus gattii species complex</taxon>
    </lineage>
</organism>
<gene>
    <name evidence="2" type="ORF">I312_00344</name>
</gene>
<dbReference type="EMBL" id="KN847973">
    <property type="protein sequence ID" value="KIR50406.1"/>
    <property type="molecule type" value="Genomic_DNA"/>
</dbReference>
<evidence type="ECO:0000256" key="1">
    <source>
        <dbReference type="SAM" id="MobiDB-lite"/>
    </source>
</evidence>
<feature type="region of interest" description="Disordered" evidence="1">
    <location>
        <begin position="235"/>
        <end position="280"/>
    </location>
</feature>
<dbReference type="AlphaFoldDB" id="A0A0D0VTT1"/>
<name>A0A0D0VTT1_CRYGA</name>
<feature type="compositionally biased region" description="Low complexity" evidence="1">
    <location>
        <begin position="64"/>
        <end position="78"/>
    </location>
</feature>
<evidence type="ECO:0000313" key="2">
    <source>
        <dbReference type="EMBL" id="KIR50406.1"/>
    </source>
</evidence>
<sequence length="316" mass="34653">MPPEISSIPVTIDLGSEESQSQHPAPPMMHTAAESAPVFKFPSVPRSTNEPSASRSFGRDRTADSPTTASYSSTPATSLCIYTPKTKESSRGKATAGKGKAAGQKKASNLPPGSLSRAAKRRKKRESDGKYSRAINWAQDREVGGPSREDALIEWLKIEGNYDRYRQPPSGLRKIDIGGQAAQYLSENGPRTRYTALETKRKISHLVIFSREQEFRRIKRSYDLYDIFNPHQGVEHTDDVAFGGEDEGDSEDDDEGDDCDAGEGIEREEDDSEEGELSQGAKIVAAISNSISLFLMGMRPLHGRETVVPYTGGDPR</sequence>
<dbReference type="HOGENOM" id="CLU_082156_0_0_1"/>
<protein>
    <submittedName>
        <fullName evidence="2">Uncharacterized protein</fullName>
    </submittedName>
</protein>
<feature type="compositionally biased region" description="Low complexity" evidence="1">
    <location>
        <begin position="92"/>
        <end position="107"/>
    </location>
</feature>
<feature type="compositionally biased region" description="Acidic residues" evidence="1">
    <location>
        <begin position="244"/>
        <end position="276"/>
    </location>
</feature>
<accession>A0A0D0VTT1</accession>
<reference evidence="2" key="1">
    <citation type="submission" date="2015-01" db="EMBL/GenBank/DDBJ databases">
        <title>The Genome Sequence of Cryptococcus gattii CA1280.</title>
        <authorList>
            <consortium name="The Broad Institute Genomics Platform"/>
            <person name="Cuomo C."/>
            <person name="Litvintseva A."/>
            <person name="Chen Y."/>
            <person name="Heitman J."/>
            <person name="Sun S."/>
            <person name="Springer D."/>
            <person name="Dromer F."/>
            <person name="Young S."/>
            <person name="Zeng Q."/>
            <person name="Gargeya S."/>
            <person name="Abouelleil A."/>
            <person name="Alvarado L."/>
            <person name="Chapman S.B."/>
            <person name="Gainer-Dewar J."/>
            <person name="Goldberg J."/>
            <person name="Griggs A."/>
            <person name="Gujja S."/>
            <person name="Hansen M."/>
            <person name="Howarth C."/>
            <person name="Imamovic A."/>
            <person name="Larimer J."/>
            <person name="Murphy C."/>
            <person name="Naylor J."/>
            <person name="Pearson M."/>
            <person name="Priest M."/>
            <person name="Roberts A."/>
            <person name="Saif S."/>
            <person name="Shea T."/>
            <person name="Sykes S."/>
            <person name="Wortman J."/>
            <person name="Nusbaum C."/>
            <person name="Birren B."/>
        </authorList>
    </citation>
    <scope>NUCLEOTIDE SEQUENCE [LARGE SCALE GENOMIC DNA]</scope>
    <source>
        <strain evidence="2">CA1280</strain>
    </source>
</reference>
<feature type="region of interest" description="Disordered" evidence="1">
    <location>
        <begin position="1"/>
        <end position="132"/>
    </location>
</feature>